<feature type="transmembrane region" description="Helical" evidence="7">
    <location>
        <begin position="415"/>
        <end position="441"/>
    </location>
</feature>
<dbReference type="Proteomes" id="UP001515480">
    <property type="component" value="Unassembled WGS sequence"/>
</dbReference>
<sequence length="778" mass="85467">MVTQPDVKALPFRTRRVCTDVLMLVVFLASLGGLCWLCRYALLEGDMKKILHGQDYMSDVCGQDNSVAATQRPKIVNASYGGPTFWNYVWPFSVQERKRIVPTLRGARNHSKRRFLYYTFPMSELDGWSSTAVCLDECPTVPSIGNSSDEVPSSWVCTGKYRHGPPASCPGGWGEEEECVAFRNALFTRVGLAELDRCNDPLSDCDVCFPPYHTLPMIYYCLPDPRHALESFETAAISIATVGNAVGNTVRQPVAIRGPNGTLTWQRPNGLSVTDMENMRNFVSSAPHLAYEDIRVSLPVIACCLAFAFVFGLVWMVLLRFWAAFMVWLTLVTIGAGMGVAAWWLHQRQAWMREDERYGSDDLFTYQCDLFYAWFFILIAIGALYCLFVLCLLHQISIAVRVMKVSAKAVSSLPLLLLTPLLTLVCVMGVCAYGVYVALLLVSIGELKVGRSGFGHLTIELSTLGLLALHVFGVLWVTWWLKHLQHATVAGAVVQWYFARGIACSPVIASYCTAIRYHTGSLALGSLLISVLQVVRFVVLFLLRRFSSCQVHSSRMCDMCCACLNCCLGCLQRIVRYISRNAYIQMMIGGKSFCSSAMEALGLLTSNAVQVTAVRSVAWGFLLVGKLFVAAAAAGVGALVLLTQKPYDTELYSIAAPVTVIAIGAWIIAVAFMGVYNMTIDTIFICFCVDQQRAKRGEPMFASSELAELVSTHGGKPLMASQQSSRSSRRRLTSVPPEVTSTRPPGDADAVVTGVAVQKPPGVTHGNPFDIDAGSWRA</sequence>
<feature type="region of interest" description="Disordered" evidence="8">
    <location>
        <begin position="716"/>
        <end position="749"/>
    </location>
</feature>
<feature type="transmembrane region" description="Helical" evidence="7">
    <location>
        <begin position="523"/>
        <end position="543"/>
    </location>
</feature>
<evidence type="ECO:0000256" key="2">
    <source>
        <dbReference type="ARBA" id="ARBA00007168"/>
    </source>
</evidence>
<dbReference type="PANTHER" id="PTHR12385:SF14">
    <property type="entry name" value="CHOLINE TRANSPORTER-LIKE 2"/>
    <property type="match status" value="1"/>
</dbReference>
<evidence type="ECO:0000256" key="7">
    <source>
        <dbReference type="RuleBase" id="RU368066"/>
    </source>
</evidence>
<evidence type="ECO:0000256" key="5">
    <source>
        <dbReference type="ARBA" id="ARBA00023136"/>
    </source>
</evidence>
<dbReference type="AlphaFoldDB" id="A0AB34J7C9"/>
<feature type="transmembrane region" description="Helical" evidence="7">
    <location>
        <begin position="493"/>
        <end position="517"/>
    </location>
</feature>
<evidence type="ECO:0000313" key="9">
    <source>
        <dbReference type="EMBL" id="KAL1514735.1"/>
    </source>
</evidence>
<evidence type="ECO:0000256" key="1">
    <source>
        <dbReference type="ARBA" id="ARBA00004141"/>
    </source>
</evidence>
<gene>
    <name evidence="9" type="ORF">AB1Y20_003822</name>
</gene>
<feature type="transmembrane region" description="Helical" evidence="7">
    <location>
        <begin position="617"/>
        <end position="642"/>
    </location>
</feature>
<reference evidence="9 10" key="1">
    <citation type="journal article" date="2024" name="Science">
        <title>Giant polyketide synthase enzymes in the biosynthesis of giant marine polyether toxins.</title>
        <authorList>
            <person name="Fallon T.R."/>
            <person name="Shende V.V."/>
            <person name="Wierzbicki I.H."/>
            <person name="Pendleton A.L."/>
            <person name="Watervoot N.F."/>
            <person name="Auber R.P."/>
            <person name="Gonzalez D.J."/>
            <person name="Wisecaver J.H."/>
            <person name="Moore B.S."/>
        </authorList>
    </citation>
    <scope>NUCLEOTIDE SEQUENCE [LARGE SCALE GENOMIC DNA]</scope>
    <source>
        <strain evidence="9 10">12B1</strain>
    </source>
</reference>
<feature type="transmembrane region" description="Helical" evidence="7">
    <location>
        <begin position="21"/>
        <end position="42"/>
    </location>
</feature>
<feature type="transmembrane region" description="Helical" evidence="7">
    <location>
        <begin position="371"/>
        <end position="394"/>
    </location>
</feature>
<accession>A0AB34J7C9</accession>
<feature type="region of interest" description="Disordered" evidence="8">
    <location>
        <begin position="759"/>
        <end position="778"/>
    </location>
</feature>
<comment type="similarity">
    <text evidence="2 7">Belongs to the CTL (choline transporter-like) family.</text>
</comment>
<evidence type="ECO:0000256" key="4">
    <source>
        <dbReference type="ARBA" id="ARBA00022989"/>
    </source>
</evidence>
<protein>
    <recommendedName>
        <fullName evidence="7">Choline transporter-like protein</fullName>
    </recommendedName>
</protein>
<keyword evidence="5 7" id="KW-0472">Membrane</keyword>
<comment type="caution">
    <text evidence="9">The sequence shown here is derived from an EMBL/GenBank/DDBJ whole genome shotgun (WGS) entry which is preliminary data.</text>
</comment>
<dbReference type="Pfam" id="PF04515">
    <property type="entry name" value="Choline_transpo"/>
    <property type="match status" value="1"/>
</dbReference>
<name>A0AB34J7C9_PRYPA</name>
<evidence type="ECO:0000313" key="10">
    <source>
        <dbReference type="Proteomes" id="UP001515480"/>
    </source>
</evidence>
<evidence type="ECO:0000256" key="3">
    <source>
        <dbReference type="ARBA" id="ARBA00022692"/>
    </source>
</evidence>
<dbReference type="GO" id="GO:0022857">
    <property type="term" value="F:transmembrane transporter activity"/>
    <property type="evidence" value="ECO:0007669"/>
    <property type="project" value="UniProtKB-UniRule"/>
</dbReference>
<evidence type="ECO:0000256" key="6">
    <source>
        <dbReference type="ARBA" id="ARBA00023180"/>
    </source>
</evidence>
<organism evidence="9 10">
    <name type="scientific">Prymnesium parvum</name>
    <name type="common">Toxic golden alga</name>
    <dbReference type="NCBI Taxonomy" id="97485"/>
    <lineage>
        <taxon>Eukaryota</taxon>
        <taxon>Haptista</taxon>
        <taxon>Haptophyta</taxon>
        <taxon>Prymnesiophyceae</taxon>
        <taxon>Prymnesiales</taxon>
        <taxon>Prymnesiaceae</taxon>
        <taxon>Prymnesium</taxon>
    </lineage>
</organism>
<feature type="transmembrane region" description="Helical" evidence="7">
    <location>
        <begin position="461"/>
        <end position="481"/>
    </location>
</feature>
<evidence type="ECO:0000256" key="8">
    <source>
        <dbReference type="SAM" id="MobiDB-lite"/>
    </source>
</evidence>
<dbReference type="GO" id="GO:0005886">
    <property type="term" value="C:plasma membrane"/>
    <property type="evidence" value="ECO:0007669"/>
    <property type="project" value="UniProtKB-SubCell"/>
</dbReference>
<keyword evidence="4 7" id="KW-1133">Transmembrane helix</keyword>
<feature type="transmembrane region" description="Helical" evidence="7">
    <location>
        <begin position="325"/>
        <end position="345"/>
    </location>
</feature>
<keyword evidence="3 7" id="KW-0812">Transmembrane</keyword>
<proteinExistence type="inferred from homology"/>
<comment type="function">
    <text evidence="7">Choline transporter.</text>
</comment>
<keyword evidence="10" id="KW-1185">Reference proteome</keyword>
<feature type="transmembrane region" description="Helical" evidence="7">
    <location>
        <begin position="654"/>
        <end position="676"/>
    </location>
</feature>
<keyword evidence="6" id="KW-0325">Glycoprotein</keyword>
<feature type="transmembrane region" description="Helical" evidence="7">
    <location>
        <begin position="296"/>
        <end position="318"/>
    </location>
</feature>
<dbReference type="InterPro" id="IPR007603">
    <property type="entry name" value="Choline_transptr-like"/>
</dbReference>
<dbReference type="PANTHER" id="PTHR12385">
    <property type="entry name" value="CHOLINE TRANSPORTER-LIKE (SLC FAMILY 44)"/>
    <property type="match status" value="1"/>
</dbReference>
<comment type="subcellular location">
    <subcellularLocation>
        <location evidence="7">Cell membrane</location>
        <topology evidence="7">Multi-pass membrane protein</topology>
    </subcellularLocation>
    <subcellularLocation>
        <location evidence="1">Membrane</location>
        <topology evidence="1">Multi-pass membrane protein</topology>
    </subcellularLocation>
</comment>
<dbReference type="EMBL" id="JBGBPQ010000012">
    <property type="protein sequence ID" value="KAL1514735.1"/>
    <property type="molecule type" value="Genomic_DNA"/>
</dbReference>